<evidence type="ECO:0000313" key="1">
    <source>
        <dbReference type="EMBL" id="AVJ48915.1"/>
    </source>
</evidence>
<accession>A0A2P1CD73</accession>
<reference evidence="2" key="1">
    <citation type="submission" date="2018-02" db="EMBL/GenBank/DDBJ databases">
        <title>Complete genome of Klebsiella pneumoniae Podoviridae bacteriophage KP8.</title>
        <authorList>
            <person name="Bokovaya O."/>
            <person name="Tikunov A."/>
            <person name="Morozova V."/>
        </authorList>
    </citation>
    <scope>NUCLEOTIDE SEQUENCE [LARGE SCALE GENOMIC DNA]</scope>
</reference>
<dbReference type="GeneID" id="55607634"/>
<sequence length="70" mass="7762">MPKYVCIKSKLEVVPEGTLIIATPAGAGRILVIQDSDLTVGEYADMPYFQRGQELPLTGSLWHWEEVKTA</sequence>
<name>A0A2P1CD73_9CAUD</name>
<proteinExistence type="predicted"/>
<protein>
    <submittedName>
        <fullName evidence="1">Uncharacterized protein</fullName>
    </submittedName>
</protein>
<dbReference type="EMBL" id="MG922974">
    <property type="protein sequence ID" value="AVJ48915.1"/>
    <property type="molecule type" value="Genomic_DNA"/>
</dbReference>
<dbReference type="KEGG" id="vg:55607634"/>
<organism evidence="1 2">
    <name type="scientific">Klebsiella phage KP8</name>
    <dbReference type="NCBI Taxonomy" id="2099850"/>
    <lineage>
        <taxon>Viruses</taxon>
        <taxon>Duplodnaviria</taxon>
        <taxon>Heunggongvirae</taxon>
        <taxon>Uroviricota</taxon>
        <taxon>Caudoviricetes</taxon>
        <taxon>Schitoviridae</taxon>
        <taxon>Enquatrovirinae</taxon>
        <taxon>Kaypoctavirus</taxon>
        <taxon>Kaypoctavirus KP8</taxon>
    </lineage>
</organism>
<keyword evidence="2" id="KW-1185">Reference proteome</keyword>
<dbReference type="Proteomes" id="UP000241488">
    <property type="component" value="Segment"/>
</dbReference>
<evidence type="ECO:0000313" key="2">
    <source>
        <dbReference type="Proteomes" id="UP000241488"/>
    </source>
</evidence>
<dbReference type="RefSeq" id="YP_009837444.1">
    <property type="nucleotide sequence ID" value="NC_048700.1"/>
</dbReference>